<dbReference type="EMBL" id="JATAAI010000057">
    <property type="protein sequence ID" value="KAK1732811.1"/>
    <property type="molecule type" value="Genomic_DNA"/>
</dbReference>
<evidence type="ECO:0000256" key="1">
    <source>
        <dbReference type="SAM" id="MobiDB-lite"/>
    </source>
</evidence>
<comment type="caution">
    <text evidence="2">The sequence shown here is derived from an EMBL/GenBank/DDBJ whole genome shotgun (WGS) entry which is preliminary data.</text>
</comment>
<proteinExistence type="predicted"/>
<evidence type="ECO:0000313" key="3">
    <source>
        <dbReference type="Proteomes" id="UP001224775"/>
    </source>
</evidence>
<organism evidence="2 3">
    <name type="scientific">Skeletonema marinoi</name>
    <dbReference type="NCBI Taxonomy" id="267567"/>
    <lineage>
        <taxon>Eukaryota</taxon>
        <taxon>Sar</taxon>
        <taxon>Stramenopiles</taxon>
        <taxon>Ochrophyta</taxon>
        <taxon>Bacillariophyta</taxon>
        <taxon>Coscinodiscophyceae</taxon>
        <taxon>Thalassiosirophycidae</taxon>
        <taxon>Thalassiosirales</taxon>
        <taxon>Skeletonemataceae</taxon>
        <taxon>Skeletonema</taxon>
        <taxon>Skeletonema marinoi-dohrnii complex</taxon>
    </lineage>
</organism>
<protein>
    <submittedName>
        <fullName evidence="2">Uncharacterized protein</fullName>
    </submittedName>
</protein>
<reference evidence="2" key="1">
    <citation type="submission" date="2023-06" db="EMBL/GenBank/DDBJ databases">
        <title>Survivors Of The Sea: Transcriptome response of Skeletonema marinoi to long-term dormancy.</title>
        <authorList>
            <person name="Pinder M.I.M."/>
            <person name="Kourtchenko O."/>
            <person name="Robertson E.K."/>
            <person name="Larsson T."/>
            <person name="Maumus F."/>
            <person name="Osuna-Cruz C.M."/>
            <person name="Vancaester E."/>
            <person name="Stenow R."/>
            <person name="Vandepoele K."/>
            <person name="Ploug H."/>
            <person name="Bruchert V."/>
            <person name="Godhe A."/>
            <person name="Topel M."/>
        </authorList>
    </citation>
    <scope>NUCLEOTIDE SEQUENCE</scope>
    <source>
        <strain evidence="2">R05AC</strain>
    </source>
</reference>
<feature type="region of interest" description="Disordered" evidence="1">
    <location>
        <begin position="87"/>
        <end position="109"/>
    </location>
</feature>
<accession>A0AAD8XSZ1</accession>
<evidence type="ECO:0000313" key="2">
    <source>
        <dbReference type="EMBL" id="KAK1732811.1"/>
    </source>
</evidence>
<sequence>MVAGNRNSNKYAAPKGDDITTFTIMVPTDNTLNPADREIDLRQMDEQDLKSLQKSDPFMYYSIPGLRQASLRHNDVDYSDIASLSRAVSLPSSPSRSRPSQAQEEGEGDACKVSRRTCISFECHPDVLMEDLMDEMVQELGDLSIDYDDFLSIFGRRSTMPRSTKQ</sequence>
<name>A0AAD8XSZ1_9STRA</name>
<dbReference type="AlphaFoldDB" id="A0AAD8XSZ1"/>
<gene>
    <name evidence="2" type="ORF">QTG54_016523</name>
</gene>
<dbReference type="Proteomes" id="UP001224775">
    <property type="component" value="Unassembled WGS sequence"/>
</dbReference>
<feature type="compositionally biased region" description="Low complexity" evidence="1">
    <location>
        <begin position="87"/>
        <end position="103"/>
    </location>
</feature>
<keyword evidence="3" id="KW-1185">Reference proteome</keyword>